<comment type="function">
    <text evidence="1">Plays a role in nonsense-mediated mRNA decay.</text>
</comment>
<comment type="subcellular location">
    <subcellularLocation>
        <location evidence="1">Nucleus</location>
    </subcellularLocation>
</comment>
<evidence type="ECO:0000313" key="5">
    <source>
        <dbReference type="EMBL" id="QBZ61529.1"/>
    </source>
</evidence>
<accession>A0A4P7NHS9</accession>
<feature type="region of interest" description="Disordered" evidence="2">
    <location>
        <begin position="577"/>
        <end position="637"/>
    </location>
</feature>
<name>A0A4P7NHS9_PYROR</name>
<organism evidence="5 6">
    <name type="scientific">Pyricularia oryzae</name>
    <name type="common">Rice blast fungus</name>
    <name type="synonym">Magnaporthe oryzae</name>
    <dbReference type="NCBI Taxonomy" id="318829"/>
    <lineage>
        <taxon>Eukaryota</taxon>
        <taxon>Fungi</taxon>
        <taxon>Dikarya</taxon>
        <taxon>Ascomycota</taxon>
        <taxon>Pezizomycotina</taxon>
        <taxon>Sordariomycetes</taxon>
        <taxon>Sordariomycetidae</taxon>
        <taxon>Magnaporthales</taxon>
        <taxon>Pyriculariaceae</taxon>
        <taxon>Pyricularia</taxon>
    </lineage>
</organism>
<dbReference type="VEuPathDB" id="FungiDB:M_BR32_EuGene_00043911"/>
<dbReference type="GO" id="GO:0005634">
    <property type="term" value="C:nucleus"/>
    <property type="evidence" value="ECO:0007669"/>
    <property type="project" value="UniProtKB-SubCell"/>
</dbReference>
<dbReference type="AlphaFoldDB" id="A0A4P7NHS9"/>
<dbReference type="SUPFAM" id="SSF48452">
    <property type="entry name" value="TPR-like"/>
    <property type="match status" value="1"/>
</dbReference>
<dbReference type="InterPro" id="IPR018834">
    <property type="entry name" value="DNA/RNA-bd_Est1-type"/>
</dbReference>
<proteinExistence type="predicted"/>
<feature type="compositionally biased region" description="Polar residues" evidence="2">
    <location>
        <begin position="853"/>
        <end position="872"/>
    </location>
</feature>
<reference evidence="5 6" key="1">
    <citation type="journal article" date="2019" name="Mol. Biol. Evol.">
        <title>Blast fungal genomes show frequent chromosomal changes, gene gains and losses, and effector gene turnover.</title>
        <authorList>
            <person name="Gomez Luciano L.B."/>
            <person name="Jason Tsai I."/>
            <person name="Chuma I."/>
            <person name="Tosa Y."/>
            <person name="Chen Y.H."/>
            <person name="Li J.Y."/>
            <person name="Li M.Y."/>
            <person name="Jade Lu M.Y."/>
            <person name="Nakayashiki H."/>
            <person name="Li W.H."/>
        </authorList>
    </citation>
    <scope>NUCLEOTIDE SEQUENCE [LARGE SCALE GENOMIC DNA]</scope>
    <source>
        <strain evidence="5">MZ5-1-6</strain>
    </source>
</reference>
<feature type="compositionally biased region" description="Low complexity" evidence="2">
    <location>
        <begin position="772"/>
        <end position="781"/>
    </location>
</feature>
<dbReference type="InterPro" id="IPR045153">
    <property type="entry name" value="Est1/Ebs1-like"/>
</dbReference>
<dbReference type="EMBL" id="CP034207">
    <property type="protein sequence ID" value="QBZ61529.1"/>
    <property type="molecule type" value="Genomic_DNA"/>
</dbReference>
<dbReference type="Pfam" id="PF10373">
    <property type="entry name" value="EST1_DNA_bind"/>
    <property type="match status" value="1"/>
</dbReference>
<dbReference type="Proteomes" id="UP000294847">
    <property type="component" value="Chromosome 4"/>
</dbReference>
<feature type="domain" description="DNA/RNA-binding" evidence="3">
    <location>
        <begin position="210"/>
        <end position="496"/>
    </location>
</feature>
<dbReference type="Pfam" id="PF10374">
    <property type="entry name" value="EST1"/>
    <property type="match status" value="1"/>
</dbReference>
<protein>
    <recommendedName>
        <fullName evidence="1">Nonsense-mediated mRNA decay factor</fullName>
    </recommendedName>
</protein>
<dbReference type="GO" id="GO:0000184">
    <property type="term" value="P:nuclear-transcribed mRNA catabolic process, nonsense-mediated decay"/>
    <property type="evidence" value="ECO:0007669"/>
    <property type="project" value="UniProtKB-KW"/>
</dbReference>
<evidence type="ECO:0000259" key="3">
    <source>
        <dbReference type="Pfam" id="PF10373"/>
    </source>
</evidence>
<dbReference type="InterPro" id="IPR019458">
    <property type="entry name" value="Est1-like_N"/>
</dbReference>
<sequence length="884" mass="98491">MAATVKSGTVEPVGFSAADIWKSAQKCRRTLQKRLEQLHQNEGKGNEDSYLRALDEILCTFRLGCVGTVFEDFAYATEQNVDKHLWNMHSTINGEFRRVRSRLNPKAEPKVAILHRQVLKMQGDFLRTSQKFYKGYLQRLSAKYQIPNLDRVVKSVRFDVTLDKMDRESNAGLESQIVRACHQILVHLGDLSRYRLEVDRKPQKTDIPLLYLRLANDLLPSSGLGYHQMAVVYRGVKDQDLSIVYHLHRALVVQEPHPMAAKNLEIEFQKLSPGSPMRGRNASLDPQITLSVWFVRLHAIYYAGKVVPQQKELEREVLHRIQMLLMTKDTVGILLTLVLTSIAAYDFAWQRTEEKWSEEASQSCQFILGFNIRMIVAVNRVLAKQIQEALQSVTPAPAPCETSTPVAAKATDKFLTVLQSALPLLRVYMVWLCKYRGDVVRYANHLSHVTEMHQSMAETISLLIDIFRGDQNDGSTAKYMLFEDIETLGFQPLENEKAPFVCRPMHFFPDGTAKPRVEDCSFDKADNNGETLSRINDVVNCGYFIGTDPNYPLTIARKQKGPRTITVLSYQAASGSDIISGMNNNSSSAGQSEPITPHRQSAQVSPSPNKLPSTSGAHQQPQPQLPKPPQAPIGTPNVAITKSNETEFDVDEEMLGRLNDFLAPPEVHSPQQKGIEDLTFSYGMHSTTANDVFGALNSQRPVKTPTSASGRAFPTLPWDMWTPTNRSGFGYSTTASPEVESATAFGQAAHYSHAPRKTERLQSPMLPSAPRASDTADAQAQVAAERYAAGSLPNRNSSIGEAYNKERMEEISKQASWQFNQKRQPARVPTSAIPAQTPVRQPYNQPAGLTDSPFFQSTNFSSNASGLPQVQGSWGFAVPGKKPS</sequence>
<feature type="domain" description="Telomerase activating protein Est1-like N-terminal" evidence="4">
    <location>
        <begin position="81"/>
        <end position="198"/>
    </location>
</feature>
<evidence type="ECO:0000256" key="1">
    <source>
        <dbReference type="RuleBase" id="RU369098"/>
    </source>
</evidence>
<evidence type="ECO:0000313" key="6">
    <source>
        <dbReference type="Proteomes" id="UP000294847"/>
    </source>
</evidence>
<dbReference type="PANTHER" id="PTHR15696">
    <property type="entry name" value="SMG-7 SUPPRESSOR WITH MORPHOLOGICAL EFFECT ON GENITALIA PROTEIN 7"/>
    <property type="match status" value="1"/>
</dbReference>
<dbReference type="Gene3D" id="1.25.40.10">
    <property type="entry name" value="Tetratricopeptide repeat domain"/>
    <property type="match status" value="1"/>
</dbReference>
<dbReference type="PANTHER" id="PTHR15696:SF36">
    <property type="entry name" value="NONSENSE-MEDIATED MRNA DECAY FACTOR"/>
    <property type="match status" value="1"/>
</dbReference>
<feature type="compositionally biased region" description="Polar residues" evidence="2">
    <location>
        <begin position="581"/>
        <end position="618"/>
    </location>
</feature>
<keyword evidence="1" id="KW-0539">Nucleus</keyword>
<feature type="region of interest" description="Disordered" evidence="2">
    <location>
        <begin position="754"/>
        <end position="781"/>
    </location>
</feature>
<dbReference type="InterPro" id="IPR011990">
    <property type="entry name" value="TPR-like_helical_dom_sf"/>
</dbReference>
<gene>
    <name evidence="5" type="ORF">PoMZ_08479</name>
</gene>
<keyword evidence="1" id="KW-0866">Nonsense-mediated mRNA decay</keyword>
<evidence type="ECO:0000259" key="4">
    <source>
        <dbReference type="Pfam" id="PF10374"/>
    </source>
</evidence>
<evidence type="ECO:0000256" key="2">
    <source>
        <dbReference type="SAM" id="MobiDB-lite"/>
    </source>
</evidence>
<feature type="region of interest" description="Disordered" evidence="2">
    <location>
        <begin position="819"/>
        <end position="884"/>
    </location>
</feature>